<dbReference type="Proteomes" id="UP001184853">
    <property type="component" value="Unassembled WGS sequence"/>
</dbReference>
<keyword evidence="1" id="KW-1133">Transmembrane helix</keyword>
<comment type="caution">
    <text evidence="2">The sequence shown here is derived from an EMBL/GenBank/DDBJ whole genome shotgun (WGS) entry which is preliminary data.</text>
</comment>
<evidence type="ECO:0000256" key="1">
    <source>
        <dbReference type="SAM" id="Phobius"/>
    </source>
</evidence>
<keyword evidence="3" id="KW-1185">Reference proteome</keyword>
<name>A0ABU1LCX6_9FLAO</name>
<feature type="transmembrane region" description="Helical" evidence="1">
    <location>
        <begin position="109"/>
        <end position="128"/>
    </location>
</feature>
<feature type="transmembrane region" description="Helical" evidence="1">
    <location>
        <begin position="30"/>
        <end position="48"/>
    </location>
</feature>
<protein>
    <submittedName>
        <fullName evidence="2">Membrane protein</fullName>
    </submittedName>
</protein>
<organism evidence="2 3">
    <name type="scientific">Chryseobacterium geocarposphaerae</name>
    <dbReference type="NCBI Taxonomy" id="1416776"/>
    <lineage>
        <taxon>Bacteria</taxon>
        <taxon>Pseudomonadati</taxon>
        <taxon>Bacteroidota</taxon>
        <taxon>Flavobacteriia</taxon>
        <taxon>Flavobacteriales</taxon>
        <taxon>Weeksellaceae</taxon>
        <taxon>Chryseobacterium group</taxon>
        <taxon>Chryseobacterium</taxon>
    </lineage>
</organism>
<evidence type="ECO:0000313" key="3">
    <source>
        <dbReference type="Proteomes" id="UP001184853"/>
    </source>
</evidence>
<dbReference type="EMBL" id="JAVDQS010000003">
    <property type="protein sequence ID" value="MDR6404450.1"/>
    <property type="molecule type" value="Genomic_DNA"/>
</dbReference>
<keyword evidence="1" id="KW-0472">Membrane</keyword>
<reference evidence="2 3" key="1">
    <citation type="submission" date="2023-07" db="EMBL/GenBank/DDBJ databases">
        <title>Sorghum-associated microbial communities from plants grown in Nebraska, USA.</title>
        <authorList>
            <person name="Schachtman D."/>
        </authorList>
    </citation>
    <scope>NUCLEOTIDE SEQUENCE [LARGE SCALE GENOMIC DNA]</scope>
    <source>
        <strain evidence="2 3">DS1709</strain>
    </source>
</reference>
<sequence length="134" mass="15805">MDFIIKLLHTVLFGGIFYILFMKYNRIFSIKILHIFGLLIGLIILFYLNTTDNSTISNRLLFTLLVFSLSIIILNVMKNFINMENNSLLKNSDKPNNYKNIKNIVFEKIIPVMIFSYQLLLIWFPAIFEKMSQK</sequence>
<feature type="transmembrane region" description="Helical" evidence="1">
    <location>
        <begin position="7"/>
        <end position="24"/>
    </location>
</feature>
<keyword evidence="1" id="KW-0812">Transmembrane</keyword>
<proteinExistence type="predicted"/>
<feature type="transmembrane region" description="Helical" evidence="1">
    <location>
        <begin position="60"/>
        <end position="81"/>
    </location>
</feature>
<evidence type="ECO:0000313" key="2">
    <source>
        <dbReference type="EMBL" id="MDR6404450.1"/>
    </source>
</evidence>
<accession>A0ABU1LCX6</accession>
<gene>
    <name evidence="2" type="ORF">J2781_001370</name>
</gene>